<evidence type="ECO:0000313" key="3">
    <source>
        <dbReference type="Proteomes" id="UP000030764"/>
    </source>
</evidence>
<gene>
    <name evidence="1" type="ORF">M513_09548</name>
    <name evidence="2" type="ORF">M514_09548</name>
</gene>
<organism evidence="1 3">
    <name type="scientific">Trichuris suis</name>
    <name type="common">pig whipworm</name>
    <dbReference type="NCBI Taxonomy" id="68888"/>
    <lineage>
        <taxon>Eukaryota</taxon>
        <taxon>Metazoa</taxon>
        <taxon>Ecdysozoa</taxon>
        <taxon>Nematoda</taxon>
        <taxon>Enoplea</taxon>
        <taxon>Dorylaimia</taxon>
        <taxon>Trichinellida</taxon>
        <taxon>Trichuridae</taxon>
        <taxon>Trichuris</taxon>
    </lineage>
</organism>
<dbReference type="AlphaFoldDB" id="A0A085LXA9"/>
<keyword evidence="3" id="KW-1185">Reference proteome</keyword>
<dbReference type="Proteomes" id="UP000030764">
    <property type="component" value="Unassembled WGS sequence"/>
</dbReference>
<dbReference type="EMBL" id="KL367490">
    <property type="protein sequence ID" value="KFD70168.1"/>
    <property type="molecule type" value="Genomic_DNA"/>
</dbReference>
<dbReference type="Proteomes" id="UP000030758">
    <property type="component" value="Unassembled WGS sequence"/>
</dbReference>
<dbReference type="EMBL" id="KL363267">
    <property type="protein sequence ID" value="KFD49605.1"/>
    <property type="molecule type" value="Genomic_DNA"/>
</dbReference>
<evidence type="ECO:0000313" key="1">
    <source>
        <dbReference type="EMBL" id="KFD49605.1"/>
    </source>
</evidence>
<name>A0A085LXA9_9BILA</name>
<sequence>MLVNVPNLPWASCVDGTEQLIFKDVDACTTHISSDMPEGQLGEKNESLRVVGPPIPLFQPECFRSGLMVSYTASKLAICEKLSQMSSYSDS</sequence>
<proteinExistence type="predicted"/>
<reference evidence="1 3" key="1">
    <citation type="journal article" date="2014" name="Nat. Genet.">
        <title>Genome and transcriptome of the porcine whipworm Trichuris suis.</title>
        <authorList>
            <person name="Jex A.R."/>
            <person name="Nejsum P."/>
            <person name="Schwarz E.M."/>
            <person name="Hu L."/>
            <person name="Young N.D."/>
            <person name="Hall R.S."/>
            <person name="Korhonen P.K."/>
            <person name="Liao S."/>
            <person name="Thamsborg S."/>
            <person name="Xia J."/>
            <person name="Xu P."/>
            <person name="Wang S."/>
            <person name="Scheerlinck J.P."/>
            <person name="Hofmann A."/>
            <person name="Sternberg P.W."/>
            <person name="Wang J."/>
            <person name="Gasser R.B."/>
        </authorList>
    </citation>
    <scope>NUCLEOTIDE SEQUENCE [LARGE SCALE GENOMIC DNA]</scope>
    <source>
        <strain evidence="2">DCEP-RM93F</strain>
        <strain evidence="1">DCEP-RM93M</strain>
    </source>
</reference>
<accession>A0A085LXA9</accession>
<evidence type="ECO:0000313" key="2">
    <source>
        <dbReference type="EMBL" id="KFD70168.1"/>
    </source>
</evidence>
<protein>
    <submittedName>
        <fullName evidence="1">Uncharacterized protein</fullName>
    </submittedName>
</protein>